<evidence type="ECO:0000313" key="1">
    <source>
        <dbReference type="EMBL" id="ACU42663.1"/>
    </source>
</evidence>
<name>C8BX05_VIBVL</name>
<dbReference type="EMBL" id="GQ292873">
    <property type="protein sequence ID" value="ACU42663.1"/>
    <property type="molecule type" value="Genomic_DNA"/>
</dbReference>
<organism evidence="1">
    <name type="scientific">Vibrio vulnificus</name>
    <dbReference type="NCBI Taxonomy" id="672"/>
    <lineage>
        <taxon>Bacteria</taxon>
        <taxon>Pseudomonadati</taxon>
        <taxon>Pseudomonadota</taxon>
        <taxon>Gammaproteobacteria</taxon>
        <taxon>Vibrionales</taxon>
        <taxon>Vibrionaceae</taxon>
        <taxon>Vibrio</taxon>
    </lineage>
</organism>
<protein>
    <submittedName>
        <fullName evidence="1">Uncharacterized protein</fullName>
    </submittedName>
</protein>
<dbReference type="AlphaFoldDB" id="C8BX05"/>
<sequence length="166" mass="19825">MALIAYRALNVWKSQLKHSKRVEQIETLRMRLDVLISAFNTKLLRVYDQKRNDVGDLLDSFNPCEQYLNNKKEYECNHIHELNEAIKEYTFNLDNYQSSFGYPLPESLMFTEIKKHLDELEQQLYCCYLNQEKAFPVFYNSVSSKLSNYRIQMQADLKDEMSALWK</sequence>
<accession>C8BX05</accession>
<reference evidence="1" key="1">
    <citation type="journal article" date="2009" name="Nucleic Acids Res.">
        <title>Integrase-directed recovery of functional genes from genomic libraries.</title>
        <authorList>
            <person name="Rowe-Magnus D.A."/>
        </authorList>
    </citation>
    <scope>NUCLEOTIDE SEQUENCE</scope>
    <source>
        <strain evidence="1">ATCC 27562</strain>
    </source>
</reference>
<reference evidence="1" key="2">
    <citation type="submission" date="2009-06" db="EMBL/GenBank/DDBJ databases">
        <authorList>
            <person name="Rowe-Magnus D."/>
        </authorList>
    </citation>
    <scope>NUCLEOTIDE SEQUENCE</scope>
    <source>
        <strain evidence="1">ATCC 27562</strain>
    </source>
</reference>
<proteinExistence type="predicted"/>